<sequence length="229" mass="24781">MATRKKPASATPGKQANMTVEQQESESKGKAFARLAGSPTFRASITERQIVGTTMGGAELHLLDVNSALTERFLKVTEDGDMATPEAMLLAQAHTCEAIFHEFARRSLRSDTMPRLEAYMRMALKAQQQSASTLRVLGELKNPRVATFVKQANITSGNQQVNNGPVMQGNATSTHAHARTEEKPVATNELLTDDREAQHAATLDTGTTGRTVRENPALAAVGEVHRATE</sequence>
<evidence type="ECO:0000256" key="1">
    <source>
        <dbReference type="SAM" id="MobiDB-lite"/>
    </source>
</evidence>
<evidence type="ECO:0000313" key="2">
    <source>
        <dbReference type="EMBL" id="CAG4903351.1"/>
    </source>
</evidence>
<organism evidence="2 3">
    <name type="scientific">Paraburkholderia saeva</name>
    <dbReference type="NCBI Taxonomy" id="2777537"/>
    <lineage>
        <taxon>Bacteria</taxon>
        <taxon>Pseudomonadati</taxon>
        <taxon>Pseudomonadota</taxon>
        <taxon>Betaproteobacteria</taxon>
        <taxon>Burkholderiales</taxon>
        <taxon>Burkholderiaceae</taxon>
        <taxon>Paraburkholderia</taxon>
    </lineage>
</organism>
<feature type="region of interest" description="Disordered" evidence="1">
    <location>
        <begin position="200"/>
        <end position="229"/>
    </location>
</feature>
<accession>A0A9N8X3M8</accession>
<reference evidence="2" key="1">
    <citation type="submission" date="2021-04" db="EMBL/GenBank/DDBJ databases">
        <authorList>
            <person name="Vanwijnsberghe S."/>
        </authorList>
    </citation>
    <scope>NUCLEOTIDE SEQUENCE</scope>
    <source>
        <strain evidence="2">LMG 31841</strain>
    </source>
</reference>
<dbReference type="Proteomes" id="UP000789704">
    <property type="component" value="Unassembled WGS sequence"/>
</dbReference>
<proteinExistence type="predicted"/>
<gene>
    <name evidence="2" type="ORF">LMG31841_03222</name>
</gene>
<feature type="region of interest" description="Disordered" evidence="1">
    <location>
        <begin position="159"/>
        <end position="184"/>
    </location>
</feature>
<comment type="caution">
    <text evidence="2">The sequence shown here is derived from an EMBL/GenBank/DDBJ whole genome shotgun (WGS) entry which is preliminary data.</text>
</comment>
<dbReference type="AlphaFoldDB" id="A0A9N8X3M8"/>
<dbReference type="RefSeq" id="WP_228878444.1">
    <property type="nucleotide sequence ID" value="NZ_CAJQZC010000005.1"/>
</dbReference>
<name>A0A9N8X3M8_9BURK</name>
<evidence type="ECO:0000313" key="3">
    <source>
        <dbReference type="Proteomes" id="UP000789704"/>
    </source>
</evidence>
<feature type="compositionally biased region" description="Polar residues" evidence="1">
    <location>
        <begin position="12"/>
        <end position="22"/>
    </location>
</feature>
<dbReference type="EMBL" id="CAJQZC010000005">
    <property type="protein sequence ID" value="CAG4903351.1"/>
    <property type="molecule type" value="Genomic_DNA"/>
</dbReference>
<keyword evidence="3" id="KW-1185">Reference proteome</keyword>
<feature type="compositionally biased region" description="Polar residues" evidence="1">
    <location>
        <begin position="159"/>
        <end position="175"/>
    </location>
</feature>
<feature type="region of interest" description="Disordered" evidence="1">
    <location>
        <begin position="1"/>
        <end position="30"/>
    </location>
</feature>
<protein>
    <submittedName>
        <fullName evidence="2">Uncharacterized protein</fullName>
    </submittedName>
</protein>